<dbReference type="InterPro" id="IPR008146">
    <property type="entry name" value="Gln_synth_cat_dom"/>
</dbReference>
<protein>
    <submittedName>
        <fullName evidence="7">Glutamine synthetase</fullName>
    </submittedName>
</protein>
<dbReference type="Gene3D" id="3.30.590.10">
    <property type="entry name" value="Glutamine synthetase/guanido kinase, catalytic domain"/>
    <property type="match status" value="1"/>
</dbReference>
<dbReference type="GO" id="GO:0004356">
    <property type="term" value="F:glutamine synthetase activity"/>
    <property type="evidence" value="ECO:0007669"/>
    <property type="project" value="InterPro"/>
</dbReference>
<dbReference type="EMBL" id="CP163435">
    <property type="protein sequence ID" value="XDQ23420.1"/>
    <property type="molecule type" value="Genomic_DNA"/>
</dbReference>
<dbReference type="PANTHER" id="PTHR43785:SF12">
    <property type="entry name" value="TYPE-1 GLUTAMINE SYNTHETASE 2"/>
    <property type="match status" value="1"/>
</dbReference>
<dbReference type="Pfam" id="PF00120">
    <property type="entry name" value="Gln-synt_C"/>
    <property type="match status" value="1"/>
</dbReference>
<name>A0AB39P0Q6_9ACTN</name>
<evidence type="ECO:0000256" key="3">
    <source>
        <dbReference type="PROSITE-ProRule" id="PRU01331"/>
    </source>
</evidence>
<accession>A0AB39P0Q6</accession>
<dbReference type="Gene3D" id="3.10.20.70">
    <property type="entry name" value="Glutamine synthetase, N-terminal domain"/>
    <property type="match status" value="1"/>
</dbReference>
<dbReference type="PANTHER" id="PTHR43785">
    <property type="entry name" value="GAMMA-GLUTAMYLPUTRESCINE SYNTHETASE"/>
    <property type="match status" value="1"/>
</dbReference>
<feature type="domain" description="GS catalytic" evidence="6">
    <location>
        <begin position="151"/>
        <end position="504"/>
    </location>
</feature>
<dbReference type="RefSeq" id="WP_369229124.1">
    <property type="nucleotide sequence ID" value="NZ_CP163435.1"/>
</dbReference>
<evidence type="ECO:0000256" key="1">
    <source>
        <dbReference type="ARBA" id="ARBA00009897"/>
    </source>
</evidence>
<dbReference type="AlphaFoldDB" id="A0AB39P0Q6"/>
<feature type="region of interest" description="Disordered" evidence="5">
    <location>
        <begin position="421"/>
        <end position="440"/>
    </location>
</feature>
<proteinExistence type="inferred from homology"/>
<dbReference type="SUPFAM" id="SSF54368">
    <property type="entry name" value="Glutamine synthetase, N-terminal domain"/>
    <property type="match status" value="1"/>
</dbReference>
<comment type="similarity">
    <text evidence="1 3 4">Belongs to the glutamine synthetase family.</text>
</comment>
<feature type="compositionally biased region" description="Gly residues" evidence="5">
    <location>
        <begin position="425"/>
        <end position="435"/>
    </location>
</feature>
<reference evidence="7" key="1">
    <citation type="submission" date="2024-07" db="EMBL/GenBank/DDBJ databases">
        <authorList>
            <person name="Yu S.T."/>
        </authorList>
    </citation>
    <scope>NUCLEOTIDE SEQUENCE</scope>
    <source>
        <strain evidence="7">R21</strain>
    </source>
</reference>
<dbReference type="SUPFAM" id="SSF55931">
    <property type="entry name" value="Glutamine synthetase/guanido kinase"/>
    <property type="match status" value="1"/>
</dbReference>
<dbReference type="InterPro" id="IPR014746">
    <property type="entry name" value="Gln_synth/guanido_kin_cat_dom"/>
</dbReference>
<evidence type="ECO:0000256" key="4">
    <source>
        <dbReference type="RuleBase" id="RU000384"/>
    </source>
</evidence>
<dbReference type="InterPro" id="IPR036651">
    <property type="entry name" value="Gln_synt_N_sf"/>
</dbReference>
<dbReference type="GO" id="GO:0006542">
    <property type="term" value="P:glutamine biosynthetic process"/>
    <property type="evidence" value="ECO:0007669"/>
    <property type="project" value="InterPro"/>
</dbReference>
<sequence length="504" mass="53846">MYARSWSTPFTEGSAGRTSFVADHGLWNAEQLAAAERIEAALDEVDLVRVAFGDPHGLARSKTLTAQAFRSVLRNGMNFSPGPFLFDTGHAVAVDFLGEHGIGVDEIAGAGNFLLVPDPATFQVLPGRGPRTAWVIGDEYLRDGSPHPLSARAVLRRVLDRYAQQDLAPALGLEVEWYLTRRLDDQPGNQGNGFGRQGQAPRVAAVNAGYQFNLDAAYDTVAPVTDHLALHLLKLGLPLRSMEHESGPGQVETTFSPMSALDAADAMLLFRTCTKRFCARRGYHASFMSQPLLEAADPSGWHLNQSVVHRAGGRNLFSAEGLSGGLSPQGKAYAEGLLSWARELCLLSVPTVNGYRRLAAEHALAPTRAGVSVEDRTAMLRVVGSGTLAHIENRMGEPCANPYLNIAAQLFAGLDGITAATAPGQGPGDGPGDGPGQIVPQSLDEALDAFTAGRAAQLLGAPLAACLAKLKQSELNRFTAWCEQAAPPPGRVTEWEQREYFGAY</sequence>
<evidence type="ECO:0000259" key="6">
    <source>
        <dbReference type="PROSITE" id="PS51987"/>
    </source>
</evidence>
<dbReference type="PROSITE" id="PS51987">
    <property type="entry name" value="GS_CATALYTIC"/>
    <property type="match status" value="1"/>
</dbReference>
<keyword evidence="2" id="KW-0436">Ligase</keyword>
<evidence type="ECO:0000256" key="2">
    <source>
        <dbReference type="ARBA" id="ARBA00022598"/>
    </source>
</evidence>
<evidence type="ECO:0000256" key="5">
    <source>
        <dbReference type="SAM" id="MobiDB-lite"/>
    </source>
</evidence>
<gene>
    <name evidence="7" type="ORF">AB5J56_01235</name>
</gene>
<evidence type="ECO:0000313" key="7">
    <source>
        <dbReference type="EMBL" id="XDQ23420.1"/>
    </source>
</evidence>
<organism evidence="7">
    <name type="scientific">Streptomyces sp. R21</name>
    <dbReference type="NCBI Taxonomy" id="3238627"/>
    <lineage>
        <taxon>Bacteria</taxon>
        <taxon>Bacillati</taxon>
        <taxon>Actinomycetota</taxon>
        <taxon>Actinomycetes</taxon>
        <taxon>Kitasatosporales</taxon>
        <taxon>Streptomycetaceae</taxon>
        <taxon>Streptomyces</taxon>
    </lineage>
</organism>
<dbReference type="SMART" id="SM01230">
    <property type="entry name" value="Gln-synt_C"/>
    <property type="match status" value="1"/>
</dbReference>